<dbReference type="Proteomes" id="UP001180020">
    <property type="component" value="Unassembled WGS sequence"/>
</dbReference>
<gene>
    <name evidence="1" type="ORF">QJS10_CPA06g00804</name>
</gene>
<accession>A0AAV9EQ30</accession>
<organism evidence="1 2">
    <name type="scientific">Acorus calamus</name>
    <name type="common">Sweet flag</name>
    <dbReference type="NCBI Taxonomy" id="4465"/>
    <lineage>
        <taxon>Eukaryota</taxon>
        <taxon>Viridiplantae</taxon>
        <taxon>Streptophyta</taxon>
        <taxon>Embryophyta</taxon>
        <taxon>Tracheophyta</taxon>
        <taxon>Spermatophyta</taxon>
        <taxon>Magnoliopsida</taxon>
        <taxon>Liliopsida</taxon>
        <taxon>Acoraceae</taxon>
        <taxon>Acorus</taxon>
    </lineage>
</organism>
<keyword evidence="2" id="KW-1185">Reference proteome</keyword>
<reference evidence="1" key="1">
    <citation type="journal article" date="2023" name="Nat. Commun.">
        <title>Diploid and tetraploid genomes of Acorus and the evolution of monocots.</title>
        <authorList>
            <person name="Ma L."/>
            <person name="Liu K.W."/>
            <person name="Li Z."/>
            <person name="Hsiao Y.Y."/>
            <person name="Qi Y."/>
            <person name="Fu T."/>
            <person name="Tang G.D."/>
            <person name="Zhang D."/>
            <person name="Sun W.H."/>
            <person name="Liu D.K."/>
            <person name="Li Y."/>
            <person name="Chen G.Z."/>
            <person name="Liu X.D."/>
            <person name="Liao X.Y."/>
            <person name="Jiang Y.T."/>
            <person name="Yu X."/>
            <person name="Hao Y."/>
            <person name="Huang J."/>
            <person name="Zhao X.W."/>
            <person name="Ke S."/>
            <person name="Chen Y.Y."/>
            <person name="Wu W.L."/>
            <person name="Hsu J.L."/>
            <person name="Lin Y.F."/>
            <person name="Huang M.D."/>
            <person name="Li C.Y."/>
            <person name="Huang L."/>
            <person name="Wang Z.W."/>
            <person name="Zhao X."/>
            <person name="Zhong W.Y."/>
            <person name="Peng D.H."/>
            <person name="Ahmad S."/>
            <person name="Lan S."/>
            <person name="Zhang J.S."/>
            <person name="Tsai W.C."/>
            <person name="Van de Peer Y."/>
            <person name="Liu Z.J."/>
        </authorList>
    </citation>
    <scope>NUCLEOTIDE SEQUENCE</scope>
    <source>
        <strain evidence="1">CP</strain>
    </source>
</reference>
<dbReference type="AlphaFoldDB" id="A0AAV9EQ30"/>
<protein>
    <submittedName>
        <fullName evidence="1">Uncharacterized protein</fullName>
    </submittedName>
</protein>
<name>A0AAV9EQ30_ACOCL</name>
<reference evidence="1" key="2">
    <citation type="submission" date="2023-06" db="EMBL/GenBank/DDBJ databases">
        <authorList>
            <person name="Ma L."/>
            <person name="Liu K.-W."/>
            <person name="Li Z."/>
            <person name="Hsiao Y.-Y."/>
            <person name="Qi Y."/>
            <person name="Fu T."/>
            <person name="Tang G."/>
            <person name="Zhang D."/>
            <person name="Sun W.-H."/>
            <person name="Liu D.-K."/>
            <person name="Li Y."/>
            <person name="Chen G.-Z."/>
            <person name="Liu X.-D."/>
            <person name="Liao X.-Y."/>
            <person name="Jiang Y.-T."/>
            <person name="Yu X."/>
            <person name="Hao Y."/>
            <person name="Huang J."/>
            <person name="Zhao X.-W."/>
            <person name="Ke S."/>
            <person name="Chen Y.-Y."/>
            <person name="Wu W.-L."/>
            <person name="Hsu J.-L."/>
            <person name="Lin Y.-F."/>
            <person name="Huang M.-D."/>
            <person name="Li C.-Y."/>
            <person name="Huang L."/>
            <person name="Wang Z.-W."/>
            <person name="Zhao X."/>
            <person name="Zhong W.-Y."/>
            <person name="Peng D.-H."/>
            <person name="Ahmad S."/>
            <person name="Lan S."/>
            <person name="Zhang J.-S."/>
            <person name="Tsai W.-C."/>
            <person name="Van De Peer Y."/>
            <person name="Liu Z.-J."/>
        </authorList>
    </citation>
    <scope>NUCLEOTIDE SEQUENCE</scope>
    <source>
        <strain evidence="1">CP</strain>
        <tissue evidence="1">Leaves</tissue>
    </source>
</reference>
<comment type="caution">
    <text evidence="1">The sequence shown here is derived from an EMBL/GenBank/DDBJ whole genome shotgun (WGS) entry which is preliminary data.</text>
</comment>
<sequence>MIHFPFAHATTFVESDSDQTFHPECLQSLSPARMPSNSRILIEAALDRAAMACLQSLEGPLTIAPKPYLSSDTDPSDLPAKKTPPWGLNWVPNGFRPVKGDTRPSYSIPNNRASYLEYIKIPLGDQ</sequence>
<evidence type="ECO:0000313" key="1">
    <source>
        <dbReference type="EMBL" id="KAK1315069.1"/>
    </source>
</evidence>
<evidence type="ECO:0000313" key="2">
    <source>
        <dbReference type="Proteomes" id="UP001180020"/>
    </source>
</evidence>
<proteinExistence type="predicted"/>
<dbReference type="EMBL" id="JAUJYO010000006">
    <property type="protein sequence ID" value="KAK1315069.1"/>
    <property type="molecule type" value="Genomic_DNA"/>
</dbReference>